<dbReference type="Proteomes" id="UP000631114">
    <property type="component" value="Unassembled WGS sequence"/>
</dbReference>
<dbReference type="InterPro" id="IPR040256">
    <property type="entry name" value="At4g02000-like"/>
</dbReference>
<feature type="domain" description="DUF4283" evidence="1">
    <location>
        <begin position="42"/>
        <end position="102"/>
    </location>
</feature>
<comment type="caution">
    <text evidence="2">The sequence shown here is derived from an EMBL/GenBank/DDBJ whole genome shotgun (WGS) entry which is preliminary data.</text>
</comment>
<organism evidence="2 3">
    <name type="scientific">Coptis chinensis</name>
    <dbReference type="NCBI Taxonomy" id="261450"/>
    <lineage>
        <taxon>Eukaryota</taxon>
        <taxon>Viridiplantae</taxon>
        <taxon>Streptophyta</taxon>
        <taxon>Embryophyta</taxon>
        <taxon>Tracheophyta</taxon>
        <taxon>Spermatophyta</taxon>
        <taxon>Magnoliopsida</taxon>
        <taxon>Ranunculales</taxon>
        <taxon>Ranunculaceae</taxon>
        <taxon>Coptidoideae</taxon>
        <taxon>Coptis</taxon>
    </lineage>
</organism>
<evidence type="ECO:0000259" key="1">
    <source>
        <dbReference type="Pfam" id="PF14111"/>
    </source>
</evidence>
<dbReference type="EMBL" id="JADFTS010000008">
    <property type="protein sequence ID" value="KAF9591982.1"/>
    <property type="molecule type" value="Genomic_DNA"/>
</dbReference>
<gene>
    <name evidence="2" type="ORF">IFM89_011114</name>
</gene>
<evidence type="ECO:0000313" key="3">
    <source>
        <dbReference type="Proteomes" id="UP000631114"/>
    </source>
</evidence>
<dbReference type="Pfam" id="PF14111">
    <property type="entry name" value="DUF4283"/>
    <property type="match status" value="1"/>
</dbReference>
<dbReference type="OrthoDB" id="985965at2759"/>
<name>A0A835LGU7_9MAGN</name>
<reference evidence="2 3" key="1">
    <citation type="submission" date="2020-10" db="EMBL/GenBank/DDBJ databases">
        <title>The Coptis chinensis genome and diversification of protoberbering-type alkaloids.</title>
        <authorList>
            <person name="Wang B."/>
            <person name="Shu S."/>
            <person name="Song C."/>
            <person name="Liu Y."/>
        </authorList>
    </citation>
    <scope>NUCLEOTIDE SEQUENCE [LARGE SCALE GENOMIC DNA]</scope>
    <source>
        <strain evidence="2">HL-2020</strain>
        <tissue evidence="2">Leaf</tissue>
    </source>
</reference>
<accession>A0A835LGU7</accession>
<dbReference type="InterPro" id="IPR025558">
    <property type="entry name" value="DUF4283"/>
</dbReference>
<evidence type="ECO:0000313" key="2">
    <source>
        <dbReference type="EMBL" id="KAF9591982.1"/>
    </source>
</evidence>
<dbReference type="PANTHER" id="PTHR31286:SF180">
    <property type="entry name" value="OS10G0362600 PROTEIN"/>
    <property type="match status" value="1"/>
</dbReference>
<dbReference type="PANTHER" id="PTHR31286">
    <property type="entry name" value="GLYCINE-RICH CELL WALL STRUCTURAL PROTEIN 1.8-LIKE"/>
    <property type="match status" value="1"/>
</dbReference>
<protein>
    <recommendedName>
        <fullName evidence="1">DUF4283 domain-containing protein</fullName>
    </recommendedName>
</protein>
<sequence length="119" mass="13494">MATGTSPPSPMHSPPPTFLMEFSVPELSSHISLDHYGFKLSFPYVKSILEKTWKIKGTMDITTDRDVFFIRMSTLEDKQMVLEGGPIFIAGKIFVIRPWSPEAENHRNKATTVPIWAKL</sequence>
<proteinExistence type="predicted"/>
<dbReference type="AlphaFoldDB" id="A0A835LGU7"/>
<keyword evidence="3" id="KW-1185">Reference proteome</keyword>